<keyword evidence="1" id="KW-0812">Transmembrane</keyword>
<keyword evidence="1" id="KW-0472">Membrane</keyword>
<evidence type="ECO:0000256" key="1">
    <source>
        <dbReference type="SAM" id="Phobius"/>
    </source>
</evidence>
<organism evidence="2 3">
    <name type="scientific">Periconia digitata</name>
    <dbReference type="NCBI Taxonomy" id="1303443"/>
    <lineage>
        <taxon>Eukaryota</taxon>
        <taxon>Fungi</taxon>
        <taxon>Dikarya</taxon>
        <taxon>Ascomycota</taxon>
        <taxon>Pezizomycotina</taxon>
        <taxon>Dothideomycetes</taxon>
        <taxon>Pleosporomycetidae</taxon>
        <taxon>Pleosporales</taxon>
        <taxon>Massarineae</taxon>
        <taxon>Periconiaceae</taxon>
        <taxon>Periconia</taxon>
    </lineage>
</organism>
<accession>A0A9W4XJM0</accession>
<sequence>MYVSARRIHRAGFERWSSCIAPLPSRKRVKNEGSRMVSIYRLLLRLVIGVSGFRGPVLPSLLLLLLLLLLLSSSCCVEYVAELSVSLSPHLYGYQVWYAWFTGFQ</sequence>
<gene>
    <name evidence="2" type="ORF">PDIGIT_LOCUS582</name>
</gene>
<evidence type="ECO:0000313" key="2">
    <source>
        <dbReference type="EMBL" id="CAI6240920.1"/>
    </source>
</evidence>
<keyword evidence="1" id="KW-1133">Transmembrane helix</keyword>
<protein>
    <submittedName>
        <fullName evidence="2">Uncharacterized protein</fullName>
    </submittedName>
</protein>
<dbReference type="AlphaFoldDB" id="A0A9W4XJM0"/>
<dbReference type="Proteomes" id="UP001152607">
    <property type="component" value="Unassembled WGS sequence"/>
</dbReference>
<evidence type="ECO:0000313" key="3">
    <source>
        <dbReference type="Proteomes" id="UP001152607"/>
    </source>
</evidence>
<proteinExistence type="predicted"/>
<keyword evidence="3" id="KW-1185">Reference proteome</keyword>
<name>A0A9W4XJM0_9PLEO</name>
<comment type="caution">
    <text evidence="2">The sequence shown here is derived from an EMBL/GenBank/DDBJ whole genome shotgun (WGS) entry which is preliminary data.</text>
</comment>
<reference evidence="2" key="1">
    <citation type="submission" date="2023-01" db="EMBL/GenBank/DDBJ databases">
        <authorList>
            <person name="Van Ghelder C."/>
            <person name="Rancurel C."/>
        </authorList>
    </citation>
    <scope>NUCLEOTIDE SEQUENCE</scope>
    <source>
        <strain evidence="2">CNCM I-4278</strain>
    </source>
</reference>
<feature type="transmembrane region" description="Helical" evidence="1">
    <location>
        <begin position="61"/>
        <end position="81"/>
    </location>
</feature>
<dbReference type="EMBL" id="CAOQHR010000001">
    <property type="protein sequence ID" value="CAI6240920.1"/>
    <property type="molecule type" value="Genomic_DNA"/>
</dbReference>